<dbReference type="GO" id="GO:0016747">
    <property type="term" value="F:acyltransferase activity, transferring groups other than amino-acyl groups"/>
    <property type="evidence" value="ECO:0007669"/>
    <property type="project" value="InterPro"/>
</dbReference>
<dbReference type="RefSeq" id="WP_073280760.1">
    <property type="nucleotide sequence ID" value="NZ_FRAS01000001.1"/>
</dbReference>
<keyword evidence="2" id="KW-0808">Transferase</keyword>
<dbReference type="InterPro" id="IPR051531">
    <property type="entry name" value="N-acetyltransferase"/>
</dbReference>
<protein>
    <submittedName>
        <fullName evidence="2">Protein N-acetyltransferase, RimJ/RimL family</fullName>
    </submittedName>
</protein>
<evidence type="ECO:0000313" key="3">
    <source>
        <dbReference type="Proteomes" id="UP000183947"/>
    </source>
</evidence>
<feature type="domain" description="N-acetyltransferase" evidence="1">
    <location>
        <begin position="18"/>
        <end position="180"/>
    </location>
</feature>
<dbReference type="OrthoDB" id="9788916at2"/>
<dbReference type="InterPro" id="IPR000182">
    <property type="entry name" value="GNAT_dom"/>
</dbReference>
<dbReference type="Gene3D" id="3.40.630.30">
    <property type="match status" value="1"/>
</dbReference>
<dbReference type="Proteomes" id="UP000183947">
    <property type="component" value="Unassembled WGS sequence"/>
</dbReference>
<sequence>MPASLPSFVVPQLETEHLLLRGHLPSDLAPFVAMWAEPAFYRFLSPQPLSQEEVWTKMLRHTGLWPLLGYGYWAIEEKSTGAFIGAVGFADWRRIIEPALNGIPEMGWVLAPQVQGRGYATEAARAALSWEAAHLAAPRLVCLIHPENLASRRMAEKNGYQEYARTIYKGQPGLLLERWP</sequence>
<dbReference type="Pfam" id="PF13302">
    <property type="entry name" value="Acetyltransf_3"/>
    <property type="match status" value="1"/>
</dbReference>
<evidence type="ECO:0000259" key="1">
    <source>
        <dbReference type="PROSITE" id="PS51186"/>
    </source>
</evidence>
<dbReference type="PROSITE" id="PS51186">
    <property type="entry name" value="GNAT"/>
    <property type="match status" value="1"/>
</dbReference>
<dbReference type="EMBL" id="FRAS01000001">
    <property type="protein sequence ID" value="SHK03219.1"/>
    <property type="molecule type" value="Genomic_DNA"/>
</dbReference>
<dbReference type="PANTHER" id="PTHR43792:SF1">
    <property type="entry name" value="N-ACETYLTRANSFERASE DOMAIN-CONTAINING PROTEIN"/>
    <property type="match status" value="1"/>
</dbReference>
<accession>A0A1M6P5H5</accession>
<organism evidence="2 3">
    <name type="scientific">Hymenobacter psychrotolerans DSM 18569</name>
    <dbReference type="NCBI Taxonomy" id="1121959"/>
    <lineage>
        <taxon>Bacteria</taxon>
        <taxon>Pseudomonadati</taxon>
        <taxon>Bacteroidota</taxon>
        <taxon>Cytophagia</taxon>
        <taxon>Cytophagales</taxon>
        <taxon>Hymenobacteraceae</taxon>
        <taxon>Hymenobacter</taxon>
    </lineage>
</organism>
<evidence type="ECO:0000313" key="2">
    <source>
        <dbReference type="EMBL" id="SHK03219.1"/>
    </source>
</evidence>
<reference evidence="3" key="1">
    <citation type="submission" date="2016-11" db="EMBL/GenBank/DDBJ databases">
        <authorList>
            <person name="Varghese N."/>
            <person name="Submissions S."/>
        </authorList>
    </citation>
    <scope>NUCLEOTIDE SEQUENCE [LARGE SCALE GENOMIC DNA]</scope>
    <source>
        <strain evidence="3">DSM 18569</strain>
    </source>
</reference>
<gene>
    <name evidence="2" type="ORF">SAMN02746009_00129</name>
</gene>
<dbReference type="PANTHER" id="PTHR43792">
    <property type="entry name" value="GNAT FAMILY, PUTATIVE (AFU_ORTHOLOGUE AFUA_3G00765)-RELATED-RELATED"/>
    <property type="match status" value="1"/>
</dbReference>
<name>A0A1M6P5H5_9BACT</name>
<dbReference type="STRING" id="1121959.SAMN02746009_00129"/>
<keyword evidence="3" id="KW-1185">Reference proteome</keyword>
<dbReference type="AlphaFoldDB" id="A0A1M6P5H5"/>
<dbReference type="InterPro" id="IPR016181">
    <property type="entry name" value="Acyl_CoA_acyltransferase"/>
</dbReference>
<dbReference type="SUPFAM" id="SSF55729">
    <property type="entry name" value="Acyl-CoA N-acyltransferases (Nat)"/>
    <property type="match status" value="1"/>
</dbReference>
<proteinExistence type="predicted"/>